<dbReference type="PANTHER" id="PTHR46599">
    <property type="entry name" value="PIGGYBAC TRANSPOSABLE ELEMENT-DERIVED PROTEIN 4"/>
    <property type="match status" value="1"/>
</dbReference>
<keyword evidence="3" id="KW-1185">Reference proteome</keyword>
<protein>
    <recommendedName>
        <fullName evidence="1">PiggyBac transposable element-derived protein domain-containing protein</fullName>
    </recommendedName>
</protein>
<evidence type="ECO:0000313" key="3">
    <source>
        <dbReference type="Proteomes" id="UP000801492"/>
    </source>
</evidence>
<reference evidence="2" key="1">
    <citation type="submission" date="2019-08" db="EMBL/GenBank/DDBJ databases">
        <title>The genome of the North American firefly Photinus pyralis.</title>
        <authorList>
            <consortium name="Photinus pyralis genome working group"/>
            <person name="Fallon T.R."/>
            <person name="Sander Lower S.E."/>
            <person name="Weng J.-K."/>
        </authorList>
    </citation>
    <scope>NUCLEOTIDE SEQUENCE</scope>
    <source>
        <strain evidence="2">TRF0915ILg1</strain>
        <tissue evidence="2">Whole body</tissue>
    </source>
</reference>
<accession>A0A8K0CWP9</accession>
<name>A0A8K0CWP9_IGNLU</name>
<dbReference type="OrthoDB" id="6602143at2759"/>
<gene>
    <name evidence="2" type="ORF">ILUMI_13184</name>
</gene>
<dbReference type="PANTHER" id="PTHR46599:SF3">
    <property type="entry name" value="PIGGYBAC TRANSPOSABLE ELEMENT-DERIVED PROTEIN 4"/>
    <property type="match status" value="1"/>
</dbReference>
<proteinExistence type="predicted"/>
<feature type="domain" description="PiggyBac transposable element-derived protein" evidence="1">
    <location>
        <begin position="2"/>
        <end position="144"/>
    </location>
</feature>
<dbReference type="EMBL" id="VTPC01008298">
    <property type="protein sequence ID" value="KAF2892986.1"/>
    <property type="molecule type" value="Genomic_DNA"/>
</dbReference>
<dbReference type="AlphaFoldDB" id="A0A8K0CWP9"/>
<dbReference type="Proteomes" id="UP000801492">
    <property type="component" value="Unassembled WGS sequence"/>
</dbReference>
<evidence type="ECO:0000259" key="1">
    <source>
        <dbReference type="Pfam" id="PF13843"/>
    </source>
</evidence>
<comment type="caution">
    <text evidence="2">The sequence shown here is derived from an EMBL/GenBank/DDBJ whole genome shotgun (WGS) entry which is preliminary data.</text>
</comment>
<organism evidence="2 3">
    <name type="scientific">Ignelater luminosus</name>
    <name type="common">Cucubano</name>
    <name type="synonym">Pyrophorus luminosus</name>
    <dbReference type="NCBI Taxonomy" id="2038154"/>
    <lineage>
        <taxon>Eukaryota</taxon>
        <taxon>Metazoa</taxon>
        <taxon>Ecdysozoa</taxon>
        <taxon>Arthropoda</taxon>
        <taxon>Hexapoda</taxon>
        <taxon>Insecta</taxon>
        <taxon>Pterygota</taxon>
        <taxon>Neoptera</taxon>
        <taxon>Endopterygota</taxon>
        <taxon>Coleoptera</taxon>
        <taxon>Polyphaga</taxon>
        <taxon>Elateriformia</taxon>
        <taxon>Elateroidea</taxon>
        <taxon>Elateridae</taxon>
        <taxon>Agrypninae</taxon>
        <taxon>Pyrophorini</taxon>
        <taxon>Ignelater</taxon>
    </lineage>
</organism>
<dbReference type="InterPro" id="IPR029526">
    <property type="entry name" value="PGBD"/>
</dbReference>
<sequence length="151" mass="17310">MVYEGKTETGGKDLATHVVLNLCKDYLDSGRILITDNFYTNIPLAHELLRRKTHLLGTIRKHRKGIPKEILTTKLNKGEITGKEDEKGVMIAKWKDKRDILILSTHHTLEIVNTGKKNRKQEKIFKLQFVVDYNAGKAAKKTNKSNQKEKD</sequence>
<dbReference type="Pfam" id="PF13843">
    <property type="entry name" value="DDE_Tnp_1_7"/>
    <property type="match status" value="1"/>
</dbReference>
<evidence type="ECO:0000313" key="2">
    <source>
        <dbReference type="EMBL" id="KAF2892986.1"/>
    </source>
</evidence>